<protein>
    <submittedName>
        <fullName evidence="1">SFRICE_003537</fullName>
    </submittedName>
</protein>
<sequence>MLQCTHTFHHLCYKSRVIGGDPIAIYLLGTIPDYVLLLRNFSKIRKKASNTLPNLGIEPETTRPTRQLSYFQLPHYAKQGYRVRITGRLVGIMKHYTSILMKFCYCDKNKTNEYTKKSFFWKVVCNHEYNHIISCVVGSFANIQFHINMPPRHGITICGSHKELFRAGINPTTRYTAASCPAAAPTVQAVILGRGRIERLHLYFIHGSNQTASSKTYQMSIRVLGQRVRVLEPLGALRTLEPKSGVSGVSDHVCPECHPTGDGLVAYPTLSYTGRLVKTITKNHPIPTPALRVGAPLITVLISRNSFSNTSFSFDDPAINIIVLLEAVHIFKKRRKALSIRPTIFLHFNNDTIVRIHFRFFRYEVLRYGYRRRTLIHVRMLEAQLLIVGKLTHLRRHAQCGLVIMSVFWKIEVPARPLATVMGHFT</sequence>
<gene>
    <name evidence="1" type="ORF">SFRICE_003537</name>
</gene>
<dbReference type="AlphaFoldDB" id="A0A2H1VWJ5"/>
<accession>A0A2H1VWJ5</accession>
<dbReference type="EMBL" id="ODYU01004881">
    <property type="protein sequence ID" value="SOQ45207.1"/>
    <property type="molecule type" value="Genomic_DNA"/>
</dbReference>
<name>A0A2H1VWJ5_SPOFR</name>
<organism evidence="1">
    <name type="scientific">Spodoptera frugiperda</name>
    <name type="common">Fall armyworm</name>
    <dbReference type="NCBI Taxonomy" id="7108"/>
    <lineage>
        <taxon>Eukaryota</taxon>
        <taxon>Metazoa</taxon>
        <taxon>Ecdysozoa</taxon>
        <taxon>Arthropoda</taxon>
        <taxon>Hexapoda</taxon>
        <taxon>Insecta</taxon>
        <taxon>Pterygota</taxon>
        <taxon>Neoptera</taxon>
        <taxon>Endopterygota</taxon>
        <taxon>Lepidoptera</taxon>
        <taxon>Glossata</taxon>
        <taxon>Ditrysia</taxon>
        <taxon>Noctuoidea</taxon>
        <taxon>Noctuidae</taxon>
        <taxon>Amphipyrinae</taxon>
        <taxon>Spodoptera</taxon>
    </lineage>
</organism>
<reference evidence="1" key="1">
    <citation type="submission" date="2016-07" db="EMBL/GenBank/DDBJ databases">
        <authorList>
            <person name="Bretaudeau A."/>
        </authorList>
    </citation>
    <scope>NUCLEOTIDE SEQUENCE</scope>
    <source>
        <strain evidence="1">Rice</strain>
        <tissue evidence="1">Whole body</tissue>
    </source>
</reference>
<proteinExistence type="predicted"/>
<evidence type="ECO:0000313" key="1">
    <source>
        <dbReference type="EMBL" id="SOQ45207.1"/>
    </source>
</evidence>